<organism evidence="2 3">
    <name type="scientific">Listeria fleischmannii 1991</name>
    <dbReference type="NCBI Taxonomy" id="1430899"/>
    <lineage>
        <taxon>Bacteria</taxon>
        <taxon>Bacillati</taxon>
        <taxon>Bacillota</taxon>
        <taxon>Bacilli</taxon>
        <taxon>Bacillales</taxon>
        <taxon>Listeriaceae</taxon>
        <taxon>Listeria</taxon>
    </lineage>
</organism>
<gene>
    <name evidence="2" type="ORF">X560_2571</name>
</gene>
<dbReference type="Proteomes" id="UP000052258">
    <property type="component" value="Unassembled WGS sequence"/>
</dbReference>
<proteinExistence type="predicted"/>
<dbReference type="Pfam" id="PF14526">
    <property type="entry name" value="Cass2"/>
    <property type="match status" value="1"/>
</dbReference>
<evidence type="ECO:0000259" key="1">
    <source>
        <dbReference type="Pfam" id="PF14526"/>
    </source>
</evidence>
<sequence>MAFEIVHLEKEVFSGEKVEIPEFNPQEGFSKMSEIKSAAFEKYADGSKNYVGINAAIEGKQNYIVAKSGDGNGVISFEVPEGDYAKFVTEETERTAIDNFIGQTYGEVMQGGQYDLAGNFNLEDLREDKFTIYIPVNSK</sequence>
<dbReference type="PATRIC" id="fig|1430899.3.peg.2623"/>
<dbReference type="RefSeq" id="WP_007476208.1">
    <property type="nucleotide sequence ID" value="NZ_KQ130623.1"/>
</dbReference>
<dbReference type="AlphaFoldDB" id="A0A0J8GAN8"/>
<evidence type="ECO:0000313" key="2">
    <source>
        <dbReference type="EMBL" id="KMT57873.1"/>
    </source>
</evidence>
<name>A0A0J8GAN8_9LIST</name>
<dbReference type="InterPro" id="IPR011256">
    <property type="entry name" value="Reg_factor_effector_dom_sf"/>
</dbReference>
<feature type="domain" description="Integron-associated effector binding protein" evidence="1">
    <location>
        <begin position="4"/>
        <end position="136"/>
    </location>
</feature>
<dbReference type="EMBL" id="AZHO01000038">
    <property type="protein sequence ID" value="KMT57873.1"/>
    <property type="molecule type" value="Genomic_DNA"/>
</dbReference>
<protein>
    <recommendedName>
        <fullName evidence="1">Integron-associated effector binding protein domain-containing protein</fullName>
    </recommendedName>
</protein>
<comment type="caution">
    <text evidence="2">The sequence shown here is derived from an EMBL/GenBank/DDBJ whole genome shotgun (WGS) entry which is preliminary data.</text>
</comment>
<reference evidence="2 3" key="1">
    <citation type="journal article" date="2015" name="Genome Biol. Evol.">
        <title>Comparative Genomics of Listeria Sensu Lato: Genus-Wide Differences in Evolutionary Dynamics and the Progressive Gain of Complex, Potentially Pathogenicity-Related Traits through Lateral Gene Transfer.</title>
        <authorList>
            <person name="Chiara M."/>
            <person name="Caruso M."/>
            <person name="D'Erchia A.M."/>
            <person name="Manzari C."/>
            <person name="Fraccalvieri R."/>
            <person name="Goffredo E."/>
            <person name="Latorre L."/>
            <person name="Miccolupo A."/>
            <person name="Padalino I."/>
            <person name="Santagada G."/>
            <person name="Chiocco D."/>
            <person name="Pesole G."/>
            <person name="Horner D.S."/>
            <person name="Parisi A."/>
        </authorList>
    </citation>
    <scope>NUCLEOTIDE SEQUENCE [LARGE SCALE GENOMIC DNA]</scope>
    <source>
        <strain evidence="2 3">1991</strain>
    </source>
</reference>
<dbReference type="OrthoDB" id="2190216at2"/>
<dbReference type="InterPro" id="IPR029441">
    <property type="entry name" value="Cass2"/>
</dbReference>
<keyword evidence="3" id="KW-1185">Reference proteome</keyword>
<dbReference type="Gene3D" id="3.20.80.10">
    <property type="entry name" value="Regulatory factor, effector binding domain"/>
    <property type="match status" value="1"/>
</dbReference>
<accession>A0A0J8GAN8</accession>
<evidence type="ECO:0000313" key="3">
    <source>
        <dbReference type="Proteomes" id="UP000052258"/>
    </source>
</evidence>